<dbReference type="NCBIfam" id="TIGR01563">
    <property type="entry name" value="gp16_SPP1"/>
    <property type="match status" value="1"/>
</dbReference>
<dbReference type="Gene3D" id="2.40.10.270">
    <property type="entry name" value="Bacteriophage SPP1 head-tail adaptor protein"/>
    <property type="match status" value="1"/>
</dbReference>
<protein>
    <recommendedName>
        <fullName evidence="3">Phage head-tail adaptor</fullName>
    </recommendedName>
</protein>
<accession>A0A916XUQ1</accession>
<evidence type="ECO:0008006" key="3">
    <source>
        <dbReference type="Google" id="ProtNLM"/>
    </source>
</evidence>
<dbReference type="RefSeq" id="WP_188849898.1">
    <property type="nucleotide sequence ID" value="NZ_BMJJ01000003.1"/>
</dbReference>
<reference evidence="1" key="1">
    <citation type="journal article" date="2014" name="Int. J. Syst. Evol. Microbiol.">
        <title>Complete genome sequence of Corynebacterium casei LMG S-19264T (=DSM 44701T), isolated from a smear-ripened cheese.</title>
        <authorList>
            <consortium name="US DOE Joint Genome Institute (JGI-PGF)"/>
            <person name="Walter F."/>
            <person name="Albersmeier A."/>
            <person name="Kalinowski J."/>
            <person name="Ruckert C."/>
        </authorList>
    </citation>
    <scope>NUCLEOTIDE SEQUENCE</scope>
    <source>
        <strain evidence="1">CGMCC 1.15493</strain>
    </source>
</reference>
<reference evidence="1" key="2">
    <citation type="submission" date="2020-09" db="EMBL/GenBank/DDBJ databases">
        <authorList>
            <person name="Sun Q."/>
            <person name="Zhou Y."/>
        </authorList>
    </citation>
    <scope>NUCLEOTIDE SEQUENCE</scope>
    <source>
        <strain evidence="1">CGMCC 1.15493</strain>
    </source>
</reference>
<keyword evidence="2" id="KW-1185">Reference proteome</keyword>
<dbReference type="Pfam" id="PF05521">
    <property type="entry name" value="Phage_HCP"/>
    <property type="match status" value="1"/>
</dbReference>
<dbReference type="AlphaFoldDB" id="A0A916XUQ1"/>
<name>A0A916XUQ1_9HYPH</name>
<dbReference type="InterPro" id="IPR008767">
    <property type="entry name" value="Phage_SPP1_head-tail_adaptor"/>
</dbReference>
<dbReference type="Proteomes" id="UP000613160">
    <property type="component" value="Unassembled WGS sequence"/>
</dbReference>
<dbReference type="InterPro" id="IPR038666">
    <property type="entry name" value="SSP1_head-tail_sf"/>
</dbReference>
<comment type="caution">
    <text evidence="1">The sequence shown here is derived from an EMBL/GenBank/DDBJ whole genome shotgun (WGS) entry which is preliminary data.</text>
</comment>
<dbReference type="EMBL" id="BMJJ01000003">
    <property type="protein sequence ID" value="GGD12436.1"/>
    <property type="molecule type" value="Genomic_DNA"/>
</dbReference>
<organism evidence="1 2">
    <name type="scientific">Aureimonas glaciei</name>
    <dbReference type="NCBI Taxonomy" id="1776957"/>
    <lineage>
        <taxon>Bacteria</taxon>
        <taxon>Pseudomonadati</taxon>
        <taxon>Pseudomonadota</taxon>
        <taxon>Alphaproteobacteria</taxon>
        <taxon>Hyphomicrobiales</taxon>
        <taxon>Aurantimonadaceae</taxon>
        <taxon>Aureimonas</taxon>
    </lineage>
</organism>
<proteinExistence type="predicted"/>
<gene>
    <name evidence="1" type="ORF">GCM10011335_14160</name>
</gene>
<evidence type="ECO:0000313" key="2">
    <source>
        <dbReference type="Proteomes" id="UP000613160"/>
    </source>
</evidence>
<sequence length="110" mass="12177">MAPLFIDPGLLRRRSILEAAVPVPDESGGAALLWQEVAEMSVHVEPLSVATAERFGQREAVVTHRVICRARPEVDRGMAFVVGTRRLVILSVHDPDDSGRYLVCRCEEAR</sequence>
<evidence type="ECO:0000313" key="1">
    <source>
        <dbReference type="EMBL" id="GGD12436.1"/>
    </source>
</evidence>